<proteinExistence type="predicted"/>
<gene>
    <name evidence="1" type="ORF">DFJ43DRAFT_1073319</name>
</gene>
<keyword evidence="2" id="KW-1185">Reference proteome</keyword>
<evidence type="ECO:0000313" key="1">
    <source>
        <dbReference type="EMBL" id="KAJ3732593.1"/>
    </source>
</evidence>
<dbReference type="Proteomes" id="UP001176059">
    <property type="component" value="Unassembled WGS sequence"/>
</dbReference>
<dbReference type="AlphaFoldDB" id="A0AA38JSZ3"/>
<comment type="caution">
    <text evidence="1">The sequence shown here is derived from an EMBL/GenBank/DDBJ whole genome shotgun (WGS) entry which is preliminary data.</text>
</comment>
<name>A0AA38JSZ3_9AGAR</name>
<accession>A0AA38JSZ3</accession>
<organism evidence="1 2">
    <name type="scientific">Lentinula guzmanii</name>
    <dbReference type="NCBI Taxonomy" id="2804957"/>
    <lineage>
        <taxon>Eukaryota</taxon>
        <taxon>Fungi</taxon>
        <taxon>Dikarya</taxon>
        <taxon>Basidiomycota</taxon>
        <taxon>Agaricomycotina</taxon>
        <taxon>Agaricomycetes</taxon>
        <taxon>Agaricomycetidae</taxon>
        <taxon>Agaricales</taxon>
        <taxon>Marasmiineae</taxon>
        <taxon>Omphalotaceae</taxon>
        <taxon>Lentinula</taxon>
    </lineage>
</organism>
<protein>
    <submittedName>
        <fullName evidence="1">Uncharacterized protein</fullName>
    </submittedName>
</protein>
<dbReference type="EMBL" id="JANVFO010000023">
    <property type="protein sequence ID" value="KAJ3732593.1"/>
    <property type="molecule type" value="Genomic_DNA"/>
</dbReference>
<evidence type="ECO:0000313" key="2">
    <source>
        <dbReference type="Proteomes" id="UP001176059"/>
    </source>
</evidence>
<reference evidence="1" key="2">
    <citation type="journal article" date="2023" name="Proc. Natl. Acad. Sci. U.S.A.">
        <title>A global phylogenomic analysis of the shiitake genus Lentinula.</title>
        <authorList>
            <person name="Sierra-Patev S."/>
            <person name="Min B."/>
            <person name="Naranjo-Ortiz M."/>
            <person name="Looney B."/>
            <person name="Konkel Z."/>
            <person name="Slot J.C."/>
            <person name="Sakamoto Y."/>
            <person name="Steenwyk J.L."/>
            <person name="Rokas A."/>
            <person name="Carro J."/>
            <person name="Camarero S."/>
            <person name="Ferreira P."/>
            <person name="Molpeceres G."/>
            <person name="Ruiz-Duenas F.J."/>
            <person name="Serrano A."/>
            <person name="Henrissat B."/>
            <person name="Drula E."/>
            <person name="Hughes K.W."/>
            <person name="Mata J.L."/>
            <person name="Ishikawa N.K."/>
            <person name="Vargas-Isla R."/>
            <person name="Ushijima S."/>
            <person name="Smith C.A."/>
            <person name="Donoghue J."/>
            <person name="Ahrendt S."/>
            <person name="Andreopoulos W."/>
            <person name="He G."/>
            <person name="LaButti K."/>
            <person name="Lipzen A."/>
            <person name="Ng V."/>
            <person name="Riley R."/>
            <person name="Sandor L."/>
            <person name="Barry K."/>
            <person name="Martinez A.T."/>
            <person name="Xiao Y."/>
            <person name="Gibbons J.G."/>
            <person name="Terashima K."/>
            <person name="Grigoriev I.V."/>
            <person name="Hibbett D."/>
        </authorList>
    </citation>
    <scope>NUCLEOTIDE SEQUENCE</scope>
    <source>
        <strain evidence="1">ET3784</strain>
    </source>
</reference>
<reference evidence="1" key="1">
    <citation type="submission" date="2022-08" db="EMBL/GenBank/DDBJ databases">
        <authorList>
            <consortium name="DOE Joint Genome Institute"/>
            <person name="Min B."/>
            <person name="Sierra-Patev S."/>
            <person name="Naranjo-Ortiz M."/>
            <person name="Looney B."/>
            <person name="Konkel Z."/>
            <person name="Slot J.C."/>
            <person name="Sakamoto Y."/>
            <person name="Steenwyk J.L."/>
            <person name="Rokas A."/>
            <person name="Carro J."/>
            <person name="Camarero S."/>
            <person name="Ferreira P."/>
            <person name="Molpeceres G."/>
            <person name="Ruiz-duenas F.J."/>
            <person name="Serrano A."/>
            <person name="Henrissat B."/>
            <person name="Drula E."/>
            <person name="Hughes K.W."/>
            <person name="Mata J.L."/>
            <person name="Ishikawa N.K."/>
            <person name="Vargas-Isla R."/>
            <person name="Ushijima S."/>
            <person name="Smith C.A."/>
            <person name="Ahrendt S."/>
            <person name="Andreopoulos W."/>
            <person name="He G."/>
            <person name="LaButti K."/>
            <person name="Lipzen A."/>
            <person name="Ng V."/>
            <person name="Riley R."/>
            <person name="Sandor L."/>
            <person name="Barry K."/>
            <person name="Martinez A.T."/>
            <person name="Xiao Y."/>
            <person name="Gibbons J.G."/>
            <person name="Terashima K."/>
            <person name="Hibbett D.S."/>
            <person name="Grigoriev I.V."/>
        </authorList>
    </citation>
    <scope>NUCLEOTIDE SEQUENCE</scope>
    <source>
        <strain evidence="1">ET3784</strain>
    </source>
</reference>
<sequence length="307" mass="34556">MSLHHWRTPLYSHERAAPSRSSYVTAGEKPLFSVSIAEELEQKHCDNIDPSYTLLLPYPQDQNTEASTTSLRYSGSMNLLHHYPFKDETEVNTTVGLCSAPLSSSVFISPTSLHQEFEEPMQGPMQVDPIDHSYGISFPLGVVPEDVTVFMPDPFKFESDYEHDKTPLSLQLADLVSVIPTNSIVCSSTASEDLASSPSERGMSRTNRIQSSLDILRAGRISPVEFLTEVLDVTNPRSAQFRGKLYSKTSKRLDDLLDKIVEDPMGEAMVEDWFRRHGSRKRDSTTFTAGGKENVLYNMGNQYYHRH</sequence>